<sequence>MTIRWQSGGREGKSLHRNIPDEGKNSASECSRPIFFLRGPAKIFGSDKYGPMLRVLRKLEKGPPTANAWGPSDEVALHAWALSTPRSACDERSLALSGLSHSPPRRYSPKRGMTSLTCEPSMTWITSTVRLWFDPGEAEKE</sequence>
<evidence type="ECO:0000256" key="1">
    <source>
        <dbReference type="SAM" id="MobiDB-lite"/>
    </source>
</evidence>
<gene>
    <name evidence="2" type="ORF">H6P81_006263</name>
</gene>
<keyword evidence="3" id="KW-1185">Reference proteome</keyword>
<feature type="region of interest" description="Disordered" evidence="1">
    <location>
        <begin position="1"/>
        <end position="28"/>
    </location>
</feature>
<feature type="compositionally biased region" description="Basic and acidic residues" evidence="1">
    <location>
        <begin position="10"/>
        <end position="24"/>
    </location>
</feature>
<dbReference type="EMBL" id="JAINDJ010000003">
    <property type="protein sequence ID" value="KAG9453359.1"/>
    <property type="molecule type" value="Genomic_DNA"/>
</dbReference>
<evidence type="ECO:0000313" key="2">
    <source>
        <dbReference type="EMBL" id="KAG9453359.1"/>
    </source>
</evidence>
<protein>
    <submittedName>
        <fullName evidence="2">Uncharacterized protein</fullName>
    </submittedName>
</protein>
<proteinExistence type="predicted"/>
<evidence type="ECO:0000313" key="3">
    <source>
        <dbReference type="Proteomes" id="UP000825729"/>
    </source>
</evidence>
<accession>A0AAV7EXT3</accession>
<organism evidence="2 3">
    <name type="scientific">Aristolochia fimbriata</name>
    <name type="common">White veined hardy Dutchman's pipe vine</name>
    <dbReference type="NCBI Taxonomy" id="158543"/>
    <lineage>
        <taxon>Eukaryota</taxon>
        <taxon>Viridiplantae</taxon>
        <taxon>Streptophyta</taxon>
        <taxon>Embryophyta</taxon>
        <taxon>Tracheophyta</taxon>
        <taxon>Spermatophyta</taxon>
        <taxon>Magnoliopsida</taxon>
        <taxon>Magnoliidae</taxon>
        <taxon>Piperales</taxon>
        <taxon>Aristolochiaceae</taxon>
        <taxon>Aristolochia</taxon>
    </lineage>
</organism>
<reference evidence="2 3" key="1">
    <citation type="submission" date="2021-07" db="EMBL/GenBank/DDBJ databases">
        <title>The Aristolochia fimbriata genome: insights into angiosperm evolution, floral development and chemical biosynthesis.</title>
        <authorList>
            <person name="Jiao Y."/>
        </authorList>
    </citation>
    <scope>NUCLEOTIDE SEQUENCE [LARGE SCALE GENOMIC DNA]</scope>
    <source>
        <strain evidence="2">IBCAS-2021</strain>
        <tissue evidence="2">Leaf</tissue>
    </source>
</reference>
<dbReference type="AlphaFoldDB" id="A0AAV7EXT3"/>
<comment type="caution">
    <text evidence="2">The sequence shown here is derived from an EMBL/GenBank/DDBJ whole genome shotgun (WGS) entry which is preliminary data.</text>
</comment>
<name>A0AAV7EXT3_ARIFI</name>
<dbReference type="Proteomes" id="UP000825729">
    <property type="component" value="Unassembled WGS sequence"/>
</dbReference>